<dbReference type="PROSITE" id="PS00018">
    <property type="entry name" value="EF_HAND_1"/>
    <property type="match status" value="1"/>
</dbReference>
<keyword evidence="4" id="KW-1185">Reference proteome</keyword>
<name>A0A177AVN2_9BILA</name>
<dbReference type="EMBL" id="LWCA01001232">
    <property type="protein sequence ID" value="OAF65582.1"/>
    <property type="molecule type" value="Genomic_DNA"/>
</dbReference>
<evidence type="ECO:0000313" key="3">
    <source>
        <dbReference type="EMBL" id="OAF65582.1"/>
    </source>
</evidence>
<dbReference type="SUPFAM" id="SSF47473">
    <property type="entry name" value="EF-hand"/>
    <property type="match status" value="1"/>
</dbReference>
<dbReference type="InterPro" id="IPR002048">
    <property type="entry name" value="EF_hand_dom"/>
</dbReference>
<dbReference type="OrthoDB" id="186625at2759"/>
<proteinExistence type="predicted"/>
<evidence type="ECO:0000259" key="2">
    <source>
        <dbReference type="PROSITE" id="PS50222"/>
    </source>
</evidence>
<gene>
    <name evidence="3" type="ORF">A3Q56_06713</name>
</gene>
<dbReference type="AlphaFoldDB" id="A0A177AVN2"/>
<sequence length="178" mass="20599">MNYPGMNNNQYNPGQQNSMMNIYQLTSETQFNLNTSAVLIKSFGKTMPGHVSPAEYQSLKQCVQKWQQIFFVYDKDRSGTISMEELNKILCDSGYRIQPETVRSIVSFSLKLQKQGQHQSMVPVNDLNFDTLIFTAFVLERMTSKFKMHDNQRNGIATYNYDDYIRDVTEIIDFCGVL</sequence>
<reference evidence="3 4" key="1">
    <citation type="submission" date="2016-04" db="EMBL/GenBank/DDBJ databases">
        <title>The genome of Intoshia linei affirms orthonectids as highly simplified spiralians.</title>
        <authorList>
            <person name="Mikhailov K.V."/>
            <person name="Slusarev G.S."/>
            <person name="Nikitin M.A."/>
            <person name="Logacheva M.D."/>
            <person name="Penin A."/>
            <person name="Aleoshin V."/>
            <person name="Panchin Y.V."/>
        </authorList>
    </citation>
    <scope>NUCLEOTIDE SEQUENCE [LARGE SCALE GENOMIC DNA]</scope>
    <source>
        <strain evidence="3">Intl2013</strain>
        <tissue evidence="3">Whole animal</tissue>
    </source>
</reference>
<dbReference type="Proteomes" id="UP000078046">
    <property type="component" value="Unassembled WGS sequence"/>
</dbReference>
<dbReference type="Pfam" id="PF13405">
    <property type="entry name" value="EF-hand_6"/>
    <property type="match status" value="1"/>
</dbReference>
<organism evidence="3 4">
    <name type="scientific">Intoshia linei</name>
    <dbReference type="NCBI Taxonomy" id="1819745"/>
    <lineage>
        <taxon>Eukaryota</taxon>
        <taxon>Metazoa</taxon>
        <taxon>Spiralia</taxon>
        <taxon>Lophotrochozoa</taxon>
        <taxon>Mesozoa</taxon>
        <taxon>Orthonectida</taxon>
        <taxon>Rhopaluridae</taxon>
        <taxon>Intoshia</taxon>
    </lineage>
</organism>
<dbReference type="InterPro" id="IPR044590">
    <property type="entry name" value="CML48/49/50"/>
</dbReference>
<feature type="domain" description="EF-hand" evidence="2">
    <location>
        <begin position="61"/>
        <end position="96"/>
    </location>
</feature>
<evidence type="ECO:0000313" key="4">
    <source>
        <dbReference type="Proteomes" id="UP000078046"/>
    </source>
</evidence>
<keyword evidence="1" id="KW-0106">Calcium</keyword>
<comment type="caution">
    <text evidence="3">The sequence shown here is derived from an EMBL/GenBank/DDBJ whole genome shotgun (WGS) entry which is preliminary data.</text>
</comment>
<dbReference type="PROSITE" id="PS50222">
    <property type="entry name" value="EF_HAND_2"/>
    <property type="match status" value="1"/>
</dbReference>
<evidence type="ECO:0000256" key="1">
    <source>
        <dbReference type="ARBA" id="ARBA00022837"/>
    </source>
</evidence>
<dbReference type="Gene3D" id="1.10.238.10">
    <property type="entry name" value="EF-hand"/>
    <property type="match status" value="1"/>
</dbReference>
<dbReference type="InterPro" id="IPR018247">
    <property type="entry name" value="EF_Hand_1_Ca_BS"/>
</dbReference>
<dbReference type="PANTHER" id="PTHR46824">
    <property type="entry name" value="CALCIUM-BINDING PROTEIN CML48-RELATED"/>
    <property type="match status" value="1"/>
</dbReference>
<dbReference type="InterPro" id="IPR011992">
    <property type="entry name" value="EF-hand-dom_pair"/>
</dbReference>
<protein>
    <submittedName>
        <fullName evidence="3">Apoptosis-linked protein</fullName>
    </submittedName>
</protein>
<dbReference type="GO" id="GO:0005509">
    <property type="term" value="F:calcium ion binding"/>
    <property type="evidence" value="ECO:0007669"/>
    <property type="project" value="InterPro"/>
</dbReference>
<dbReference type="PANTHER" id="PTHR46824:SF2">
    <property type="entry name" value="CALCIUM-BINDING PROTEIN CML48-RELATED"/>
    <property type="match status" value="1"/>
</dbReference>
<accession>A0A177AVN2</accession>